<protein>
    <submittedName>
        <fullName evidence="4">Uncharacterized protein</fullName>
    </submittedName>
</protein>
<feature type="compositionally biased region" description="Low complexity" evidence="3">
    <location>
        <begin position="212"/>
        <end position="225"/>
    </location>
</feature>
<reference evidence="4" key="1">
    <citation type="submission" date="2020-11" db="EMBL/GenBank/DDBJ databases">
        <authorList>
            <person name="Tran Van P."/>
        </authorList>
    </citation>
    <scope>NUCLEOTIDE SEQUENCE</scope>
</reference>
<evidence type="ECO:0000256" key="3">
    <source>
        <dbReference type="SAM" id="MobiDB-lite"/>
    </source>
</evidence>
<dbReference type="InterPro" id="IPR051484">
    <property type="entry name" value="Tensin_PTEN_phosphatase"/>
</dbReference>
<dbReference type="AlphaFoldDB" id="A0A7R8W1X4"/>
<dbReference type="GO" id="GO:0005925">
    <property type="term" value="C:focal adhesion"/>
    <property type="evidence" value="ECO:0007669"/>
    <property type="project" value="TreeGrafter"/>
</dbReference>
<dbReference type="SUPFAM" id="SSF55550">
    <property type="entry name" value="SH2 domain"/>
    <property type="match status" value="1"/>
</dbReference>
<accession>A0A7R8W1X4</accession>
<dbReference type="InterPro" id="IPR033929">
    <property type="entry name" value="Tensin_PTB"/>
</dbReference>
<dbReference type="PANTHER" id="PTHR45734:SF10">
    <property type="entry name" value="BLISTERY, ISOFORM A"/>
    <property type="match status" value="1"/>
</dbReference>
<dbReference type="Pfam" id="PF08416">
    <property type="entry name" value="PTB"/>
    <property type="match status" value="1"/>
</dbReference>
<feature type="region of interest" description="Disordered" evidence="3">
    <location>
        <begin position="46"/>
        <end position="76"/>
    </location>
</feature>
<sequence>MYTESKYDMNSRGLLSSYGSSRGGAYCEGPIDGSLYARISKPPRREASPAYLMNGGIPRGSSEPNDMHGSRSGNLDSLLDGLLNNVSNIPDLKPSQRGDVDLDRLARDFSHLGPSATGGQSRGIVGPSLSRSATVPGRPSAKDSTVSCVSLDPTSSVHSSPNASKCDSSSTLFYSSPKINLSSPYTSAPFHGGGASSGANSTFYSSSYGTTPQQPQRRGSGRQQGALGLSTSLGSAPRGDDWVSRIMQGADEELDSLSFSSPVASAAPPPPKRKDSKMFAIAGLWEPSAYGTTSRSRQQSGSYSDGEQEPYSWLQRQQMKLIQRREGRYRLERSPQEQKLISELQMFHTRRGMGHERPLDDLDQPSPTPSGMSLARSASTPSANVNRNYNLPSSSGMTAGPISNSNPRIPNHYAFSEDHQKSVQEPLNVMVDSQPQGTRDRLDDRGGGYSPLVRSDGEGSLLQMSSGTTEKDDTIGPPSVSSSMRTPIPVTEEVIVQQTVAPGFSTEPRLPPRSPTTNRRQLSSQSFSRPSDAKRNLNKPSPGGGLVGMNSSYMSSDGTPSPSHYDREPSPSQYYQSQSSIVSLLEPDVIETPLFIQDTQHLWYKRDISRDEAINQLRQMPPGAFIIRDSSSFAGSYGLALRVAPHHLPPNLTAHRTNDSELVRHFLIEAHPNGVRIKGDRREPLFTSLSALVYQHTLTPISLPCKLDLNAIAPSKSTLEANQLLEHGAACKVVYLYAHNSDALMGEAAVRAAVLRLFSSTVEPVVIDFKVSGRGITLTDNLHRQFFRKYYPLKSISFCGIDPDHRKWLLKEEKHESYKTIFGFTALHPTPGVLTNQVHIFADYDPTQPASVIVDFVKIIMKNNGIRF</sequence>
<organism evidence="4">
    <name type="scientific">Cyprideis torosa</name>
    <dbReference type="NCBI Taxonomy" id="163714"/>
    <lineage>
        <taxon>Eukaryota</taxon>
        <taxon>Metazoa</taxon>
        <taxon>Ecdysozoa</taxon>
        <taxon>Arthropoda</taxon>
        <taxon>Crustacea</taxon>
        <taxon>Oligostraca</taxon>
        <taxon>Ostracoda</taxon>
        <taxon>Podocopa</taxon>
        <taxon>Podocopida</taxon>
        <taxon>Cytherocopina</taxon>
        <taxon>Cytheroidea</taxon>
        <taxon>Cytherideidae</taxon>
        <taxon>Cyprideis</taxon>
    </lineage>
</organism>
<name>A0A7R8W1X4_9CRUS</name>
<feature type="region of interest" description="Disordered" evidence="3">
    <location>
        <begin position="203"/>
        <end position="241"/>
    </location>
</feature>
<dbReference type="InterPro" id="IPR011993">
    <property type="entry name" value="PH-like_dom_sf"/>
</dbReference>
<feature type="region of interest" description="Disordered" evidence="3">
    <location>
        <begin position="290"/>
        <end position="311"/>
    </location>
</feature>
<evidence type="ECO:0000313" key="4">
    <source>
        <dbReference type="EMBL" id="CAD7222204.1"/>
    </source>
</evidence>
<evidence type="ECO:0000256" key="2">
    <source>
        <dbReference type="ARBA" id="ARBA00022999"/>
    </source>
</evidence>
<feature type="region of interest" description="Disordered" evidence="3">
    <location>
        <begin position="354"/>
        <end position="413"/>
    </location>
</feature>
<dbReference type="CDD" id="cd01213">
    <property type="entry name" value="PTB_tensin"/>
    <property type="match status" value="1"/>
</dbReference>
<feature type="compositionally biased region" description="Polar residues" evidence="3">
    <location>
        <begin position="142"/>
        <end position="169"/>
    </location>
</feature>
<keyword evidence="2" id="KW-0727">SH2 domain</keyword>
<dbReference type="InterPro" id="IPR000980">
    <property type="entry name" value="SH2"/>
</dbReference>
<dbReference type="SMART" id="SM00252">
    <property type="entry name" value="SH2"/>
    <property type="match status" value="1"/>
</dbReference>
<dbReference type="SMART" id="SM00462">
    <property type="entry name" value="PTB"/>
    <property type="match status" value="1"/>
</dbReference>
<dbReference type="Pfam" id="PF00017">
    <property type="entry name" value="SH2"/>
    <property type="match status" value="1"/>
</dbReference>
<feature type="compositionally biased region" description="Polar residues" evidence="3">
    <location>
        <begin position="376"/>
        <end position="408"/>
    </location>
</feature>
<feature type="region of interest" description="Disordered" evidence="3">
    <location>
        <begin position="499"/>
        <end position="578"/>
    </location>
</feature>
<dbReference type="InterPro" id="IPR006020">
    <property type="entry name" value="PTB/PI_dom"/>
</dbReference>
<feature type="compositionally biased region" description="Polar residues" evidence="3">
    <location>
        <begin position="290"/>
        <end position="305"/>
    </location>
</feature>
<dbReference type="EMBL" id="OB660036">
    <property type="protein sequence ID" value="CAD7222204.1"/>
    <property type="molecule type" value="Genomic_DNA"/>
</dbReference>
<feature type="region of interest" description="Disordered" evidence="3">
    <location>
        <begin position="433"/>
        <end position="486"/>
    </location>
</feature>
<comment type="similarity">
    <text evidence="1">Belongs to the PTEN phosphatase protein family.</text>
</comment>
<gene>
    <name evidence="4" type="ORF">CTOB1V02_LOCUS219</name>
</gene>
<dbReference type="Gene3D" id="3.30.505.10">
    <property type="entry name" value="SH2 domain"/>
    <property type="match status" value="1"/>
</dbReference>
<feature type="compositionally biased region" description="Polar residues" evidence="3">
    <location>
        <begin position="549"/>
        <end position="562"/>
    </location>
</feature>
<feature type="compositionally biased region" description="Polar residues" evidence="3">
    <location>
        <begin position="515"/>
        <end position="529"/>
    </location>
</feature>
<dbReference type="OrthoDB" id="6273691at2759"/>
<proteinExistence type="inferred from homology"/>
<dbReference type="SUPFAM" id="SSF50729">
    <property type="entry name" value="PH domain-like"/>
    <property type="match status" value="1"/>
</dbReference>
<dbReference type="InterPro" id="IPR036860">
    <property type="entry name" value="SH2_dom_sf"/>
</dbReference>
<dbReference type="Gene3D" id="2.30.29.30">
    <property type="entry name" value="Pleckstrin-homology domain (PH domain)/Phosphotyrosine-binding domain (PTB)"/>
    <property type="match status" value="1"/>
</dbReference>
<evidence type="ECO:0000256" key="1">
    <source>
        <dbReference type="ARBA" id="ARBA00007881"/>
    </source>
</evidence>
<dbReference type="PROSITE" id="PS50001">
    <property type="entry name" value="SH2"/>
    <property type="match status" value="1"/>
</dbReference>
<dbReference type="PANTHER" id="PTHR45734">
    <property type="entry name" value="TENSIN"/>
    <property type="match status" value="1"/>
</dbReference>
<feature type="region of interest" description="Disordered" evidence="3">
    <location>
        <begin position="111"/>
        <end position="169"/>
    </location>
</feature>
<dbReference type="InterPro" id="IPR013625">
    <property type="entry name" value="PTB"/>
</dbReference>